<accession>A0A212R3R3</accession>
<organism evidence="2 3">
    <name type="scientific">Rhodoblastus acidophilus</name>
    <name type="common">Rhodopseudomonas acidophila</name>
    <dbReference type="NCBI Taxonomy" id="1074"/>
    <lineage>
        <taxon>Bacteria</taxon>
        <taxon>Pseudomonadati</taxon>
        <taxon>Pseudomonadota</taxon>
        <taxon>Alphaproteobacteria</taxon>
        <taxon>Hyphomicrobiales</taxon>
        <taxon>Rhodoblastaceae</taxon>
        <taxon>Rhodoblastus</taxon>
    </lineage>
</organism>
<name>A0A212R3R3_RHOAC</name>
<reference evidence="3" key="1">
    <citation type="submission" date="2017-06" db="EMBL/GenBank/DDBJ databases">
        <authorList>
            <person name="Varghese N."/>
            <person name="Submissions S."/>
        </authorList>
    </citation>
    <scope>NUCLEOTIDE SEQUENCE [LARGE SCALE GENOMIC DNA]</scope>
    <source>
        <strain evidence="3">DSM 137</strain>
    </source>
</reference>
<evidence type="ECO:0000313" key="3">
    <source>
        <dbReference type="Proteomes" id="UP000198418"/>
    </source>
</evidence>
<keyword evidence="3" id="KW-1185">Reference proteome</keyword>
<gene>
    <name evidence="2" type="ORF">SAMN06265338_102508</name>
</gene>
<proteinExistence type="predicted"/>
<dbReference type="AlphaFoldDB" id="A0A212R3R3"/>
<dbReference type="EMBL" id="FYDG01000002">
    <property type="protein sequence ID" value="SNB66676.1"/>
    <property type="molecule type" value="Genomic_DNA"/>
</dbReference>
<sequence>MSKNLTNSIDFDYHSIVQRMRQKNQNGGRPQPAAWTPRRRAAVPRPRPMPEPRRGFWTSLKDSAEDGTNHAVMAGLAALGLICWLVSQAQALHAENVEATLASACEQNRLNHAVATTCFDNQRIVHVLQPDGTTTKPGLDWRVNERALRKAEKDAEREERLARAAAAAAIEP</sequence>
<evidence type="ECO:0000313" key="2">
    <source>
        <dbReference type="EMBL" id="SNB66676.1"/>
    </source>
</evidence>
<dbReference type="Proteomes" id="UP000198418">
    <property type="component" value="Unassembled WGS sequence"/>
</dbReference>
<protein>
    <submittedName>
        <fullName evidence="2">Uncharacterized protein</fullName>
    </submittedName>
</protein>
<feature type="region of interest" description="Disordered" evidence="1">
    <location>
        <begin position="21"/>
        <end position="53"/>
    </location>
</feature>
<evidence type="ECO:0000256" key="1">
    <source>
        <dbReference type="SAM" id="MobiDB-lite"/>
    </source>
</evidence>